<accession>A0A2K6LQ20</accession>
<keyword evidence="2" id="KW-1185">Reference proteome</keyword>
<organism evidence="1 2">
    <name type="scientific">Rhinopithecus bieti</name>
    <name type="common">Black snub-nosed monkey</name>
    <name type="synonym">Pygathrix bieti</name>
    <dbReference type="NCBI Taxonomy" id="61621"/>
    <lineage>
        <taxon>Eukaryota</taxon>
        <taxon>Metazoa</taxon>
        <taxon>Chordata</taxon>
        <taxon>Craniata</taxon>
        <taxon>Vertebrata</taxon>
        <taxon>Euteleostomi</taxon>
        <taxon>Mammalia</taxon>
        <taxon>Eutheria</taxon>
        <taxon>Euarchontoglires</taxon>
        <taxon>Primates</taxon>
        <taxon>Haplorrhini</taxon>
        <taxon>Catarrhini</taxon>
        <taxon>Cercopithecidae</taxon>
        <taxon>Colobinae</taxon>
        <taxon>Rhinopithecus</taxon>
    </lineage>
</organism>
<protein>
    <submittedName>
        <fullName evidence="1">Uncharacterized protein</fullName>
    </submittedName>
</protein>
<reference evidence="1 2" key="1">
    <citation type="submission" date="2016-06" db="EMBL/GenBank/DDBJ databases">
        <title>Genome of Rhinopithecus bieti.</title>
        <authorList>
            <person name="Wu"/>
            <person name="C.-I. and Zhang"/>
            <person name="Y."/>
        </authorList>
    </citation>
    <scope>NUCLEOTIDE SEQUENCE</scope>
</reference>
<dbReference type="Ensembl" id="ENSRBIT00000049525.1">
    <property type="protein sequence ID" value="ENSRBIP00000025616.1"/>
    <property type="gene ID" value="ENSRBIG00000036690.1"/>
</dbReference>
<dbReference type="GeneTree" id="ENSGT00910000147682"/>
<reference evidence="1" key="3">
    <citation type="submission" date="2025-09" db="UniProtKB">
        <authorList>
            <consortium name="Ensembl"/>
        </authorList>
    </citation>
    <scope>IDENTIFICATION</scope>
</reference>
<dbReference type="Proteomes" id="UP000233180">
    <property type="component" value="Unassembled WGS sequence"/>
</dbReference>
<proteinExistence type="predicted"/>
<dbReference type="AlphaFoldDB" id="A0A2K6LQ20"/>
<evidence type="ECO:0000313" key="1">
    <source>
        <dbReference type="Ensembl" id="ENSRBIP00000025616.1"/>
    </source>
</evidence>
<reference evidence="1" key="2">
    <citation type="submission" date="2025-08" db="UniProtKB">
        <authorList>
            <consortium name="Ensembl"/>
        </authorList>
    </citation>
    <scope>IDENTIFICATION</scope>
</reference>
<dbReference type="OMA" id="MSHIMNL"/>
<name>A0A2K6LQ20_RHIBE</name>
<sequence length="97" mass="11082">MSHIMNLTAYDTHKHRGECSLINQDAIGFLGEWLCLRGEKPFCFSCLVPAVCYWGWVVGDFCRIKQSYNPICQVWGFFLTVALTCRFLGSQLILNAQ</sequence>
<evidence type="ECO:0000313" key="2">
    <source>
        <dbReference type="Proteomes" id="UP000233180"/>
    </source>
</evidence>